<dbReference type="AlphaFoldDB" id="A0A1X7JLI4"/>
<organism evidence="2 3">
    <name type="scientific">Sphingobacterium psychroaquaticum</name>
    <dbReference type="NCBI Taxonomy" id="561061"/>
    <lineage>
        <taxon>Bacteria</taxon>
        <taxon>Pseudomonadati</taxon>
        <taxon>Bacteroidota</taxon>
        <taxon>Sphingobacteriia</taxon>
        <taxon>Sphingobacteriales</taxon>
        <taxon>Sphingobacteriaceae</taxon>
        <taxon>Sphingobacterium</taxon>
    </lineage>
</organism>
<sequence length="240" mass="27207">MKVRFLAPVAIFAAACLTVSCKNTSTVPNTLSEKESAEGWKLLFDGQSMDQWHVYNKGTIPSTWQVKNGELHCDPESTNLRADLVTNEEFENYDLKFEWKLAEGGNSGVFINVDEQDSIPTTWYSGPEYQLLQDAHPDFDVPLKRPGCLYNFTPQKNFVKTKPKGEWNESRIVQKDGNITFYLNGTVTAEMDLKSKQWQRLVKTSSFKDAPAFGKKTKGKIALQDWAHGASFRNLKIKTL</sequence>
<dbReference type="RefSeq" id="WP_085472594.1">
    <property type="nucleotide sequence ID" value="NZ_CP038029.1"/>
</dbReference>
<dbReference type="Proteomes" id="UP000192980">
    <property type="component" value="Unassembled WGS sequence"/>
</dbReference>
<dbReference type="GO" id="GO:0016787">
    <property type="term" value="F:hydrolase activity"/>
    <property type="evidence" value="ECO:0007669"/>
    <property type="project" value="InterPro"/>
</dbReference>
<evidence type="ECO:0000259" key="1">
    <source>
        <dbReference type="Pfam" id="PF06439"/>
    </source>
</evidence>
<evidence type="ECO:0000313" key="3">
    <source>
        <dbReference type="Proteomes" id="UP000192980"/>
    </source>
</evidence>
<dbReference type="STRING" id="561061.SAMN05660862_1829"/>
<dbReference type="Gene3D" id="2.60.120.560">
    <property type="entry name" value="Exo-inulinase, domain 1"/>
    <property type="match status" value="1"/>
</dbReference>
<evidence type="ECO:0000313" key="2">
    <source>
        <dbReference type="EMBL" id="SMG28679.1"/>
    </source>
</evidence>
<keyword evidence="3" id="KW-1185">Reference proteome</keyword>
<reference evidence="2 3" key="1">
    <citation type="submission" date="2017-04" db="EMBL/GenBank/DDBJ databases">
        <authorList>
            <person name="Afonso C.L."/>
            <person name="Miller P.J."/>
            <person name="Scott M.A."/>
            <person name="Spackman E."/>
            <person name="Goraichik I."/>
            <person name="Dimitrov K.M."/>
            <person name="Suarez D.L."/>
            <person name="Swayne D.E."/>
        </authorList>
    </citation>
    <scope>NUCLEOTIDE SEQUENCE [LARGE SCALE GENOMIC DNA]</scope>
    <source>
        <strain evidence="2 3">DSM 22418</strain>
    </source>
</reference>
<accession>A0A1X7JLI4</accession>
<proteinExistence type="predicted"/>
<name>A0A1X7JLI4_9SPHI</name>
<feature type="domain" description="3-keto-alpha-glucoside-1,2-lyase/3-keto-2-hydroxy-glucal hydratase" evidence="1">
    <location>
        <begin position="39"/>
        <end position="238"/>
    </location>
</feature>
<dbReference type="InterPro" id="IPR010496">
    <property type="entry name" value="AL/BT2_dom"/>
</dbReference>
<protein>
    <recommendedName>
        <fullName evidence="1">3-keto-alpha-glucoside-1,2-lyase/3-keto-2-hydroxy-glucal hydratase domain-containing protein</fullName>
    </recommendedName>
</protein>
<dbReference type="PROSITE" id="PS51257">
    <property type="entry name" value="PROKAR_LIPOPROTEIN"/>
    <property type="match status" value="1"/>
</dbReference>
<dbReference type="Pfam" id="PF06439">
    <property type="entry name" value="3keto-disac_hyd"/>
    <property type="match status" value="1"/>
</dbReference>
<dbReference type="OrthoDB" id="9806233at2"/>
<gene>
    <name evidence="2" type="ORF">SAMN05660862_1829</name>
</gene>
<dbReference type="EMBL" id="FXAU01000003">
    <property type="protein sequence ID" value="SMG28679.1"/>
    <property type="molecule type" value="Genomic_DNA"/>
</dbReference>